<evidence type="ECO:0000313" key="1">
    <source>
        <dbReference type="EMBL" id="GAI13049.1"/>
    </source>
</evidence>
<name>X1N375_9ZZZZ</name>
<dbReference type="EMBL" id="BARV01005259">
    <property type="protein sequence ID" value="GAI13049.1"/>
    <property type="molecule type" value="Genomic_DNA"/>
</dbReference>
<dbReference type="AlphaFoldDB" id="X1N375"/>
<accession>X1N375</accession>
<proteinExistence type="predicted"/>
<gene>
    <name evidence="1" type="ORF">S06H3_11048</name>
</gene>
<reference evidence="1" key="1">
    <citation type="journal article" date="2014" name="Front. Microbiol.">
        <title>High frequency of phylogenetically diverse reductive dehalogenase-homologous genes in deep subseafloor sedimentary metagenomes.</title>
        <authorList>
            <person name="Kawai M."/>
            <person name="Futagami T."/>
            <person name="Toyoda A."/>
            <person name="Takaki Y."/>
            <person name="Nishi S."/>
            <person name="Hori S."/>
            <person name="Arai W."/>
            <person name="Tsubouchi T."/>
            <person name="Morono Y."/>
            <person name="Uchiyama I."/>
            <person name="Ito T."/>
            <person name="Fujiyama A."/>
            <person name="Inagaki F."/>
            <person name="Takami H."/>
        </authorList>
    </citation>
    <scope>NUCLEOTIDE SEQUENCE</scope>
    <source>
        <strain evidence="1">Expedition CK06-06</strain>
    </source>
</reference>
<comment type="caution">
    <text evidence="1">The sequence shown here is derived from an EMBL/GenBank/DDBJ whole genome shotgun (WGS) entry which is preliminary data.</text>
</comment>
<feature type="non-terminal residue" evidence="1">
    <location>
        <position position="1"/>
    </location>
</feature>
<sequence length="105" mass="11818">PDFDAINFTQDGAWHELDLSGIIPVGVKAVSVRIKIGDAVVQKRARFRAVGDTNTLHTCEIHSQVSNFFIVARFDIGVDSNRKIEYYIDAPGISTLQLVIRAWWF</sequence>
<organism evidence="1">
    <name type="scientific">marine sediment metagenome</name>
    <dbReference type="NCBI Taxonomy" id="412755"/>
    <lineage>
        <taxon>unclassified sequences</taxon>
        <taxon>metagenomes</taxon>
        <taxon>ecological metagenomes</taxon>
    </lineage>
</organism>
<protein>
    <submittedName>
        <fullName evidence="1">Uncharacterized protein</fullName>
    </submittedName>
</protein>